<gene>
    <name evidence="12" type="ORF">TRSC58_04610</name>
</gene>
<dbReference type="OrthoDB" id="41266at2759"/>
<evidence type="ECO:0000256" key="8">
    <source>
        <dbReference type="ARBA" id="ARBA00023134"/>
    </source>
</evidence>
<keyword evidence="8" id="KW-0342">GTP-binding</keyword>
<keyword evidence="10" id="KW-0675">Receptor</keyword>
<keyword evidence="7 11" id="KW-1133">Transmembrane helix</keyword>
<comment type="caution">
    <text evidence="12">The sequence shown here is derived from an EMBL/GenBank/DDBJ whole genome shotgun (WGS) entry which is preliminary data.</text>
</comment>
<keyword evidence="6" id="KW-0256">Endoplasmic reticulum</keyword>
<dbReference type="VEuPathDB" id="TriTrypDB:TRSC58_04610"/>
<sequence length="306" mass="32728">MSGEGLEVEGAKVEGGGTVDFFFVVASIIFSLIIAGLIVRYLFGTRGASSRHRHTLLMVGLCGSGKTTLFAQLVARKCVSTRTSMEPNRAAMKRRAVLSGTEKGVPSSAAPSMFANGADASVVVVDFPGHRRLRESLLPALEEAKNVVVVVDAVTIQDDRHEGAQALAELLLSVFTSSAFYGVQRVLVACTKRDELTSYSAKAVRKLLEVDITRCITSRQGDLQSLDNILNSAGVAVGRSKNNSGSGRSSGSTDCRAHQLSLGDAGKFTFDTFPVPVQFVDVSSMVDPSRHPFNVEAVWDFVEGRI</sequence>
<dbReference type="Proteomes" id="UP000031737">
    <property type="component" value="Unassembled WGS sequence"/>
</dbReference>
<keyword evidence="13" id="KW-1185">Reference proteome</keyword>
<evidence type="ECO:0000256" key="5">
    <source>
        <dbReference type="ARBA" id="ARBA00022741"/>
    </source>
</evidence>
<accession>A0A061J335</accession>
<evidence type="ECO:0000256" key="7">
    <source>
        <dbReference type="ARBA" id="ARBA00022989"/>
    </source>
</evidence>
<evidence type="ECO:0000256" key="3">
    <source>
        <dbReference type="ARBA" id="ARBA00020256"/>
    </source>
</evidence>
<dbReference type="GO" id="GO:0005525">
    <property type="term" value="F:GTP binding"/>
    <property type="evidence" value="ECO:0007669"/>
    <property type="project" value="UniProtKB-KW"/>
</dbReference>
<feature type="transmembrane region" description="Helical" evidence="11">
    <location>
        <begin position="21"/>
        <end position="43"/>
    </location>
</feature>
<keyword evidence="5" id="KW-0547">Nucleotide-binding</keyword>
<evidence type="ECO:0000256" key="6">
    <source>
        <dbReference type="ARBA" id="ARBA00022824"/>
    </source>
</evidence>
<comment type="similarity">
    <text evidence="2">Belongs to the SRP receptor beta subunit family.</text>
</comment>
<evidence type="ECO:0000256" key="4">
    <source>
        <dbReference type="ARBA" id="ARBA00022692"/>
    </source>
</evidence>
<dbReference type="InterPro" id="IPR019009">
    <property type="entry name" value="SRP_receptor_beta_su"/>
</dbReference>
<proteinExistence type="inferred from homology"/>
<evidence type="ECO:0000313" key="12">
    <source>
        <dbReference type="EMBL" id="ESL07697.1"/>
    </source>
</evidence>
<dbReference type="AlphaFoldDB" id="A0A061J335"/>
<dbReference type="EMBL" id="AUPL01004610">
    <property type="protein sequence ID" value="ESL07697.1"/>
    <property type="molecule type" value="Genomic_DNA"/>
</dbReference>
<organism evidence="12 13">
    <name type="scientific">Trypanosoma rangeli SC58</name>
    <dbReference type="NCBI Taxonomy" id="429131"/>
    <lineage>
        <taxon>Eukaryota</taxon>
        <taxon>Discoba</taxon>
        <taxon>Euglenozoa</taxon>
        <taxon>Kinetoplastea</taxon>
        <taxon>Metakinetoplastina</taxon>
        <taxon>Trypanosomatida</taxon>
        <taxon>Trypanosomatidae</taxon>
        <taxon>Trypanosoma</taxon>
        <taxon>Herpetosoma</taxon>
    </lineage>
</organism>
<evidence type="ECO:0000256" key="10">
    <source>
        <dbReference type="ARBA" id="ARBA00023170"/>
    </source>
</evidence>
<feature type="transmembrane region" description="Helical" evidence="11">
    <location>
        <begin position="55"/>
        <end position="75"/>
    </location>
</feature>
<evidence type="ECO:0000256" key="11">
    <source>
        <dbReference type="SAM" id="Phobius"/>
    </source>
</evidence>
<reference evidence="12 13" key="1">
    <citation type="submission" date="2013-07" db="EMBL/GenBank/DDBJ databases">
        <authorList>
            <person name="Stoco P.H."/>
            <person name="Wagner G."/>
            <person name="Gerber A."/>
            <person name="Zaha A."/>
            <person name="Thompson C."/>
            <person name="Bartholomeu D.C."/>
            <person name="Luckemeyer D.D."/>
            <person name="Bahia D."/>
            <person name="Loreto E."/>
            <person name="Prestes E.B."/>
            <person name="Lima F.M."/>
            <person name="Rodrigues-Luiz G."/>
            <person name="Vallejo G.A."/>
            <person name="Filho J.F."/>
            <person name="Monteiro K.M."/>
            <person name="Tyler K.M."/>
            <person name="de Almeida L.G."/>
            <person name="Ortiz M.F."/>
            <person name="Siervo M.A."/>
            <person name="de Moraes M.H."/>
            <person name="Cunha O.L."/>
            <person name="Mendonca-Neto R."/>
            <person name="Silva R."/>
            <person name="Teixeira S.M."/>
            <person name="Murta S.M."/>
            <person name="Sincero T.C."/>
            <person name="Mendes T.A."/>
            <person name="Urmenyi T.P."/>
            <person name="Silva V.G."/>
            <person name="da Rocha W.D."/>
            <person name="Andersson B."/>
            <person name="Romanha A.J."/>
            <person name="Steindel M."/>
            <person name="de Vasconcelos A.T."/>
            <person name="Grisard E.C."/>
        </authorList>
    </citation>
    <scope>NUCLEOTIDE SEQUENCE [LARGE SCALE GENOMIC DNA]</scope>
    <source>
        <strain evidence="12 13">SC58</strain>
    </source>
</reference>
<dbReference type="Pfam" id="PF09439">
    <property type="entry name" value="SRPRB"/>
    <property type="match status" value="1"/>
</dbReference>
<evidence type="ECO:0000256" key="9">
    <source>
        <dbReference type="ARBA" id="ARBA00023136"/>
    </source>
</evidence>
<dbReference type="SUPFAM" id="SSF52540">
    <property type="entry name" value="P-loop containing nucleoside triphosphate hydrolases"/>
    <property type="match status" value="1"/>
</dbReference>
<comment type="subcellular location">
    <subcellularLocation>
        <location evidence="1">Endoplasmic reticulum membrane</location>
        <topology evidence="1">Single-pass membrane protein</topology>
    </subcellularLocation>
</comment>
<dbReference type="GO" id="GO:0005789">
    <property type="term" value="C:endoplasmic reticulum membrane"/>
    <property type="evidence" value="ECO:0007669"/>
    <property type="project" value="UniProtKB-SubCell"/>
</dbReference>
<dbReference type="Gene3D" id="3.40.50.300">
    <property type="entry name" value="P-loop containing nucleotide triphosphate hydrolases"/>
    <property type="match status" value="1"/>
</dbReference>
<evidence type="ECO:0000256" key="1">
    <source>
        <dbReference type="ARBA" id="ARBA00004389"/>
    </source>
</evidence>
<name>A0A061J335_TRYRA</name>
<dbReference type="InterPro" id="IPR027417">
    <property type="entry name" value="P-loop_NTPase"/>
</dbReference>
<keyword evidence="4 11" id="KW-0812">Transmembrane</keyword>
<evidence type="ECO:0000256" key="2">
    <source>
        <dbReference type="ARBA" id="ARBA00005619"/>
    </source>
</evidence>
<keyword evidence="9 11" id="KW-0472">Membrane</keyword>
<evidence type="ECO:0000313" key="13">
    <source>
        <dbReference type="Proteomes" id="UP000031737"/>
    </source>
</evidence>
<protein>
    <recommendedName>
        <fullName evidence="3">Signal recognition particle receptor subunit beta</fullName>
    </recommendedName>
</protein>